<keyword evidence="3" id="KW-1185">Reference proteome</keyword>
<dbReference type="WBParaSite" id="TCNE_0002007601-mRNA-1">
    <property type="protein sequence ID" value="TCNE_0002007601-mRNA-1"/>
    <property type="gene ID" value="TCNE_0002007601"/>
</dbReference>
<evidence type="ECO:0000313" key="4">
    <source>
        <dbReference type="WBParaSite" id="TCNE_0002007601-mRNA-1"/>
    </source>
</evidence>
<gene>
    <name evidence="2" type="ORF">TCNE_LOCUS20074</name>
</gene>
<evidence type="ECO:0000313" key="3">
    <source>
        <dbReference type="Proteomes" id="UP000050794"/>
    </source>
</evidence>
<organism evidence="3 4">
    <name type="scientific">Toxocara canis</name>
    <name type="common">Canine roundworm</name>
    <dbReference type="NCBI Taxonomy" id="6265"/>
    <lineage>
        <taxon>Eukaryota</taxon>
        <taxon>Metazoa</taxon>
        <taxon>Ecdysozoa</taxon>
        <taxon>Nematoda</taxon>
        <taxon>Chromadorea</taxon>
        <taxon>Rhabditida</taxon>
        <taxon>Spirurina</taxon>
        <taxon>Ascaridomorpha</taxon>
        <taxon>Ascaridoidea</taxon>
        <taxon>Toxocaridae</taxon>
        <taxon>Toxocara</taxon>
    </lineage>
</organism>
<sequence>MGSKENAQHCLAGSARTLKELEGQAAADSGKKTNSLDRGGSSPNMKEGTATKTRSSVLKDKVTMRITVVSHCRLIAATGQAPANRAQMFNNLRI</sequence>
<reference evidence="2 3" key="2">
    <citation type="submission" date="2018-11" db="EMBL/GenBank/DDBJ databases">
        <authorList>
            <consortium name="Pathogen Informatics"/>
        </authorList>
    </citation>
    <scope>NUCLEOTIDE SEQUENCE [LARGE SCALE GENOMIC DNA]</scope>
</reference>
<feature type="region of interest" description="Disordered" evidence="1">
    <location>
        <begin position="21"/>
        <end position="56"/>
    </location>
</feature>
<name>A0A183VH52_TOXCA</name>
<protein>
    <submittedName>
        <fullName evidence="2 4">Uncharacterized protein</fullName>
    </submittedName>
</protein>
<dbReference type="Proteomes" id="UP000050794">
    <property type="component" value="Unassembled WGS sequence"/>
</dbReference>
<accession>A0A183VH52</accession>
<dbReference type="EMBL" id="UYWY01028169">
    <property type="protein sequence ID" value="VDM51395.1"/>
    <property type="molecule type" value="Genomic_DNA"/>
</dbReference>
<dbReference type="AlphaFoldDB" id="A0A183VH52"/>
<reference evidence="4" key="1">
    <citation type="submission" date="2016-06" db="UniProtKB">
        <authorList>
            <consortium name="WormBaseParasite"/>
        </authorList>
    </citation>
    <scope>IDENTIFICATION</scope>
</reference>
<evidence type="ECO:0000313" key="2">
    <source>
        <dbReference type="EMBL" id="VDM51395.1"/>
    </source>
</evidence>
<evidence type="ECO:0000256" key="1">
    <source>
        <dbReference type="SAM" id="MobiDB-lite"/>
    </source>
</evidence>
<proteinExistence type="predicted"/>